<dbReference type="GeneID" id="44795400"/>
<keyword evidence="1" id="KW-0812">Transmembrane</keyword>
<name>A0A6C0W4C3_9AGAR</name>
<geneLocation type="mitochondrion" evidence="2"/>
<accession>A0A6C0W4C3</accession>
<dbReference type="EMBL" id="MN873036">
    <property type="protein sequence ID" value="QIC20236.1"/>
    <property type="molecule type" value="Genomic_DNA"/>
</dbReference>
<dbReference type="RefSeq" id="YP_009739392.1">
    <property type="nucleotide sequence ID" value="NC_046500.1"/>
</dbReference>
<proteinExistence type="predicted"/>
<keyword evidence="1" id="KW-1133">Transmembrane helix</keyword>
<organism evidence="2">
    <name type="scientific">Tricholoma terreum</name>
    <dbReference type="NCBI Taxonomy" id="76328"/>
    <lineage>
        <taxon>Eukaryota</taxon>
        <taxon>Fungi</taxon>
        <taxon>Dikarya</taxon>
        <taxon>Basidiomycota</taxon>
        <taxon>Agaricomycotina</taxon>
        <taxon>Agaricomycetes</taxon>
        <taxon>Agaricomycetidae</taxon>
        <taxon>Agaricales</taxon>
        <taxon>Tricholomatineae</taxon>
        <taxon>Tricholomataceae</taxon>
        <taxon>Tricholoma</taxon>
    </lineage>
</organism>
<feature type="transmembrane region" description="Helical" evidence="1">
    <location>
        <begin position="200"/>
        <end position="229"/>
    </location>
</feature>
<keyword evidence="1" id="KW-0472">Membrane</keyword>
<sequence>MINLFKAPRSYLKKKSPFNYSLRNWLPIINYFSFQINLNCLFLIFLDLFSNDPLLFHSIDFLYLSRIYLVWRKFNIKDSLIYSQEPILWEGLVINNTLPRFKFYNLPLQIFKLPVRKEIFLIGKIKKCFIISIPRIIIIKNKIIGVLFFFNLLSLINLRYLSNYIYLFPCGPYIVDRITFYDSLDLDFLYNILAIDKESIFYIIFIFIILLSLMLVNIIIISFIMIFLNKYKLYKIWLFLSLPLNKIKPIINRCHIFGFISINIIKFLNCNSSAEVFLFNLIYSYNNLFESLQPTKLLSSYLGKETQNNLITNIDNSQIGSSQSTVNSVSNINEVSNALELDNIESGTSDTSENERSNNIEKNLINKMANIKFSNFNLELNLEAKYEYLKFKFYSKGIDHNIPYLEWFINLLTKTDGNKTNIDKIIETNLNHILKIERESKLNNLASFRTKPFLINKIDNSPLAFPNLIPIFKGLAIYGEEDNIEDKK</sequence>
<reference evidence="2" key="1">
    <citation type="journal article" date="2021" name="Front. Genet.">
        <title>Comparative Mitogenomic Analysis Reveals Dynamics of Intron Within and Between Tricholoma Species and Phylogeny of Basidiomycota.</title>
        <authorList>
            <person name="Huang W."/>
            <person name="Feng H."/>
            <person name="Tu W."/>
            <person name="Xiong C."/>
            <person name="Jin X."/>
            <person name="Li P."/>
            <person name="Wang X."/>
            <person name="Li Q."/>
        </authorList>
    </citation>
    <scope>NUCLEOTIDE SEQUENCE</scope>
</reference>
<gene>
    <name evidence="2" type="primary">orf488</name>
</gene>
<evidence type="ECO:0000313" key="2">
    <source>
        <dbReference type="EMBL" id="QIC20236.1"/>
    </source>
</evidence>
<evidence type="ECO:0000256" key="1">
    <source>
        <dbReference type="SAM" id="Phobius"/>
    </source>
</evidence>
<protein>
    <submittedName>
        <fullName evidence="2">Uncharacterized protein</fullName>
    </submittedName>
</protein>
<dbReference type="AlphaFoldDB" id="A0A6C0W4C3"/>
<keyword evidence="2" id="KW-0496">Mitochondrion</keyword>
<feature type="transmembrane region" description="Helical" evidence="1">
    <location>
        <begin position="143"/>
        <end position="162"/>
    </location>
</feature>
<feature type="transmembrane region" description="Helical" evidence="1">
    <location>
        <begin position="28"/>
        <end position="48"/>
    </location>
</feature>